<dbReference type="EMBL" id="VIGI01000002">
    <property type="protein sequence ID" value="KAB8304014.1"/>
    <property type="molecule type" value="Genomic_DNA"/>
</dbReference>
<keyword evidence="2" id="KW-1185">Reference proteome</keyword>
<accession>A0A5N6KJR1</accession>
<comment type="caution">
    <text evidence="1">The sequence shown here is derived from an EMBL/GenBank/DDBJ whole genome shotgun (WGS) entry which is preliminary data.</text>
</comment>
<name>A0A5N6KJR1_MONLA</name>
<protein>
    <submittedName>
        <fullName evidence="1">Uncharacterized protein</fullName>
    </submittedName>
</protein>
<organism evidence="1 2">
    <name type="scientific">Monilinia laxa</name>
    <name type="common">Brown rot fungus</name>
    <name type="synonym">Sclerotinia laxa</name>
    <dbReference type="NCBI Taxonomy" id="61186"/>
    <lineage>
        <taxon>Eukaryota</taxon>
        <taxon>Fungi</taxon>
        <taxon>Dikarya</taxon>
        <taxon>Ascomycota</taxon>
        <taxon>Pezizomycotina</taxon>
        <taxon>Leotiomycetes</taxon>
        <taxon>Helotiales</taxon>
        <taxon>Sclerotiniaceae</taxon>
        <taxon>Monilinia</taxon>
    </lineage>
</organism>
<dbReference type="OrthoDB" id="783096at2759"/>
<proteinExistence type="predicted"/>
<evidence type="ECO:0000313" key="1">
    <source>
        <dbReference type="EMBL" id="KAB8304014.1"/>
    </source>
</evidence>
<reference evidence="1 2" key="1">
    <citation type="submission" date="2019-06" db="EMBL/GenBank/DDBJ databases">
        <title>Genome Sequence of the Brown Rot Fungal Pathogen Monilinia laxa.</title>
        <authorList>
            <person name="De Miccolis Angelini R.M."/>
            <person name="Landi L."/>
            <person name="Abate D."/>
            <person name="Pollastro S."/>
            <person name="Romanazzi G."/>
            <person name="Faretra F."/>
        </authorList>
    </citation>
    <scope>NUCLEOTIDE SEQUENCE [LARGE SCALE GENOMIC DNA]</scope>
    <source>
        <strain evidence="1 2">Mlax316</strain>
    </source>
</reference>
<dbReference type="AlphaFoldDB" id="A0A5N6KJR1"/>
<dbReference type="Proteomes" id="UP000326757">
    <property type="component" value="Unassembled WGS sequence"/>
</dbReference>
<evidence type="ECO:0000313" key="2">
    <source>
        <dbReference type="Proteomes" id="UP000326757"/>
    </source>
</evidence>
<gene>
    <name evidence="1" type="ORF">EYC80_005364</name>
</gene>
<sequence>MDVIAQDLAKNNLVRYTRPPGGPLFQNGETENPLATLYFFDSQGGAPFKAPPTPDPIPNYVTSPIVSWFLATRSYLASNTEMTSRVWRLSDVSLPNYPGLDKDLPLAAQGNGVQDLSFMQALVSRNGLHSVHSGHDHGDSWCGGWPINEVVPGREKGMGPFCVLGNIVDMDGMAIGRGEHGYRS</sequence>